<organism evidence="8 9">
    <name type="scientific">Melanomma pulvis-pyrius CBS 109.77</name>
    <dbReference type="NCBI Taxonomy" id="1314802"/>
    <lineage>
        <taxon>Eukaryota</taxon>
        <taxon>Fungi</taxon>
        <taxon>Dikarya</taxon>
        <taxon>Ascomycota</taxon>
        <taxon>Pezizomycotina</taxon>
        <taxon>Dothideomycetes</taxon>
        <taxon>Pleosporomycetidae</taxon>
        <taxon>Pleosporales</taxon>
        <taxon>Melanommataceae</taxon>
        <taxon>Melanomma</taxon>
    </lineage>
</organism>
<dbReference type="GO" id="GO:0022857">
    <property type="term" value="F:transmembrane transporter activity"/>
    <property type="evidence" value="ECO:0007669"/>
    <property type="project" value="InterPro"/>
</dbReference>
<evidence type="ECO:0000256" key="7">
    <source>
        <dbReference type="SAM" id="Phobius"/>
    </source>
</evidence>
<dbReference type="AlphaFoldDB" id="A0A6A6WY65"/>
<dbReference type="EMBL" id="MU002168">
    <property type="protein sequence ID" value="KAF2789026.1"/>
    <property type="molecule type" value="Genomic_DNA"/>
</dbReference>
<keyword evidence="5 7" id="KW-0472">Membrane</keyword>
<evidence type="ECO:0000313" key="9">
    <source>
        <dbReference type="Proteomes" id="UP000799757"/>
    </source>
</evidence>
<feature type="transmembrane region" description="Helical" evidence="7">
    <location>
        <begin position="389"/>
        <end position="411"/>
    </location>
</feature>
<feature type="transmembrane region" description="Helical" evidence="7">
    <location>
        <begin position="353"/>
        <end position="377"/>
    </location>
</feature>
<feature type="region of interest" description="Disordered" evidence="6">
    <location>
        <begin position="533"/>
        <end position="552"/>
    </location>
</feature>
<dbReference type="InterPro" id="IPR036259">
    <property type="entry name" value="MFS_trans_sf"/>
</dbReference>
<keyword evidence="3 7" id="KW-0812">Transmembrane</keyword>
<evidence type="ECO:0000256" key="6">
    <source>
        <dbReference type="SAM" id="MobiDB-lite"/>
    </source>
</evidence>
<gene>
    <name evidence="8" type="ORF">K505DRAFT_378498</name>
</gene>
<dbReference type="Pfam" id="PF00854">
    <property type="entry name" value="PTR2"/>
    <property type="match status" value="2"/>
</dbReference>
<dbReference type="Proteomes" id="UP000799757">
    <property type="component" value="Unassembled WGS sequence"/>
</dbReference>
<evidence type="ECO:0000313" key="8">
    <source>
        <dbReference type="EMBL" id="KAF2789026.1"/>
    </source>
</evidence>
<evidence type="ECO:0000256" key="5">
    <source>
        <dbReference type="ARBA" id="ARBA00023136"/>
    </source>
</evidence>
<feature type="transmembrane region" description="Helical" evidence="7">
    <location>
        <begin position="473"/>
        <end position="496"/>
    </location>
</feature>
<comment type="subcellular location">
    <subcellularLocation>
        <location evidence="1">Membrane</location>
        <topology evidence="1">Multi-pass membrane protein</topology>
    </subcellularLocation>
</comment>
<feature type="transmembrane region" description="Helical" evidence="7">
    <location>
        <begin position="319"/>
        <end position="338"/>
    </location>
</feature>
<name>A0A6A6WY65_9PLEO</name>
<dbReference type="Gene3D" id="1.20.1250.20">
    <property type="entry name" value="MFS general substrate transporter like domains"/>
    <property type="match status" value="1"/>
</dbReference>
<evidence type="ECO:0000256" key="3">
    <source>
        <dbReference type="ARBA" id="ARBA00022692"/>
    </source>
</evidence>
<sequence length="552" mass="60279">MAQTNSPPTSPKSPPQDAYETTPLLAESASLDDEEAAPLRRVAGPIPNPIFFILGMECCERATYFGLVGPLQNYIQNKRGDAFHRGLGLGQANATRFNLAFNVLCYISPIAGAVLADQYFGRYRIIKYSSVVYILGLCVLFVTSLPSSQELNVGLPGLIVALIFIGLGTGGMKSTLAAWIADQYSKEGTTRSTGDEVVRLKGVGTERVVIDREMSVARAFLFFYAAAQVGSFSNLLTTTLELRKGFPFAFFLPLPMFVVGFITIVVKNGTLTKLPPQGSPLYQSIKRLLRNILHKPSTSNDNDINAQKEMYRALSTCKIFLLFPFYFVCHLQMFTNFISQGGTLETHGVPNDLLISINPLTVIIFVPTLDTIIYPLLQKYNVRPGPIARISLGFLFMSLSMAYAAALQSAIYNAPPCYSHPRHEDCHDGTTPNRIHIAAQIPAYVLGGISEVFTLSTGMEWAAMRAPISMRSLVVAVFVATFAGGAGLAMLVSPLARDPLLVNMYAVLSTTAGSAGVVFWFLFRGEEEELGEAEGQGMRVEEREVRGEQVSD</sequence>
<comment type="similarity">
    <text evidence="2">Belongs to the major facilitator superfamily. Proton-dependent oligopeptide transporter (POT/PTR) (TC 2.A.17) family.</text>
</comment>
<feature type="transmembrane region" description="Helical" evidence="7">
    <location>
        <begin position="441"/>
        <end position="461"/>
    </location>
</feature>
<dbReference type="GO" id="GO:0016020">
    <property type="term" value="C:membrane"/>
    <property type="evidence" value="ECO:0007669"/>
    <property type="project" value="UniProtKB-SubCell"/>
</dbReference>
<accession>A0A6A6WY65</accession>
<protein>
    <submittedName>
        <fullName evidence="8">Oligopeptide transporter</fullName>
    </submittedName>
</protein>
<feature type="transmembrane region" description="Helical" evidence="7">
    <location>
        <begin position="216"/>
        <end position="236"/>
    </location>
</feature>
<feature type="transmembrane region" description="Helical" evidence="7">
    <location>
        <begin position="502"/>
        <end position="523"/>
    </location>
</feature>
<dbReference type="PANTHER" id="PTHR11654">
    <property type="entry name" value="OLIGOPEPTIDE TRANSPORTER-RELATED"/>
    <property type="match status" value="1"/>
</dbReference>
<dbReference type="OrthoDB" id="8904098at2759"/>
<keyword evidence="9" id="KW-1185">Reference proteome</keyword>
<feature type="transmembrane region" description="Helical" evidence="7">
    <location>
        <begin position="128"/>
        <end position="146"/>
    </location>
</feature>
<dbReference type="InterPro" id="IPR000109">
    <property type="entry name" value="POT_fam"/>
</dbReference>
<feature type="region of interest" description="Disordered" evidence="6">
    <location>
        <begin position="1"/>
        <end position="22"/>
    </location>
</feature>
<evidence type="ECO:0000256" key="1">
    <source>
        <dbReference type="ARBA" id="ARBA00004141"/>
    </source>
</evidence>
<evidence type="ECO:0000256" key="2">
    <source>
        <dbReference type="ARBA" id="ARBA00005982"/>
    </source>
</evidence>
<proteinExistence type="inferred from homology"/>
<feature type="transmembrane region" description="Helical" evidence="7">
    <location>
        <begin position="158"/>
        <end position="181"/>
    </location>
</feature>
<evidence type="ECO:0000256" key="4">
    <source>
        <dbReference type="ARBA" id="ARBA00022989"/>
    </source>
</evidence>
<feature type="transmembrane region" description="Helical" evidence="7">
    <location>
        <begin position="97"/>
        <end position="116"/>
    </location>
</feature>
<feature type="compositionally biased region" description="Basic and acidic residues" evidence="6">
    <location>
        <begin position="539"/>
        <end position="552"/>
    </location>
</feature>
<feature type="transmembrane region" description="Helical" evidence="7">
    <location>
        <begin position="248"/>
        <end position="266"/>
    </location>
</feature>
<dbReference type="SUPFAM" id="SSF103473">
    <property type="entry name" value="MFS general substrate transporter"/>
    <property type="match status" value="1"/>
</dbReference>
<reference evidence="8" key="1">
    <citation type="journal article" date="2020" name="Stud. Mycol.">
        <title>101 Dothideomycetes genomes: a test case for predicting lifestyles and emergence of pathogens.</title>
        <authorList>
            <person name="Haridas S."/>
            <person name="Albert R."/>
            <person name="Binder M."/>
            <person name="Bloem J."/>
            <person name="Labutti K."/>
            <person name="Salamov A."/>
            <person name="Andreopoulos B."/>
            <person name="Baker S."/>
            <person name="Barry K."/>
            <person name="Bills G."/>
            <person name="Bluhm B."/>
            <person name="Cannon C."/>
            <person name="Castanera R."/>
            <person name="Culley D."/>
            <person name="Daum C."/>
            <person name="Ezra D."/>
            <person name="Gonzalez J."/>
            <person name="Henrissat B."/>
            <person name="Kuo A."/>
            <person name="Liang C."/>
            <person name="Lipzen A."/>
            <person name="Lutzoni F."/>
            <person name="Magnuson J."/>
            <person name="Mondo S."/>
            <person name="Nolan M."/>
            <person name="Ohm R."/>
            <person name="Pangilinan J."/>
            <person name="Park H.-J."/>
            <person name="Ramirez L."/>
            <person name="Alfaro M."/>
            <person name="Sun H."/>
            <person name="Tritt A."/>
            <person name="Yoshinaga Y."/>
            <person name="Zwiers L.-H."/>
            <person name="Turgeon B."/>
            <person name="Goodwin S."/>
            <person name="Spatafora J."/>
            <person name="Crous P."/>
            <person name="Grigoriev I."/>
        </authorList>
    </citation>
    <scope>NUCLEOTIDE SEQUENCE</scope>
    <source>
        <strain evidence="8">CBS 109.77</strain>
    </source>
</reference>
<keyword evidence="4 7" id="KW-1133">Transmembrane helix</keyword>